<evidence type="ECO:0000313" key="2">
    <source>
        <dbReference type="EMBL" id="NVD45764.1"/>
    </source>
</evidence>
<dbReference type="AlphaFoldDB" id="A0A850H1C0"/>
<gene>
    <name evidence="2" type="ORF">HUV48_12170</name>
</gene>
<evidence type="ECO:0000256" key="1">
    <source>
        <dbReference type="SAM" id="MobiDB-lite"/>
    </source>
</evidence>
<dbReference type="SUPFAM" id="SSF52540">
    <property type="entry name" value="P-loop containing nucleoside triphosphate hydrolases"/>
    <property type="match status" value="1"/>
</dbReference>
<evidence type="ECO:0000313" key="3">
    <source>
        <dbReference type="Proteomes" id="UP000561438"/>
    </source>
</evidence>
<dbReference type="Gene3D" id="3.40.50.300">
    <property type="entry name" value="P-loop containing nucleotide triphosphate hydrolases"/>
    <property type="match status" value="1"/>
</dbReference>
<proteinExistence type="predicted"/>
<feature type="region of interest" description="Disordered" evidence="1">
    <location>
        <begin position="221"/>
        <end position="257"/>
    </location>
</feature>
<evidence type="ECO:0008006" key="4">
    <source>
        <dbReference type="Google" id="ProtNLM"/>
    </source>
</evidence>
<keyword evidence="3" id="KW-1185">Reference proteome</keyword>
<protein>
    <recommendedName>
        <fullName evidence="4">Protein ImuA</fullName>
    </recommendedName>
</protein>
<dbReference type="Proteomes" id="UP000561438">
    <property type="component" value="Unassembled WGS sequence"/>
</dbReference>
<sequence length="257" mass="27231">MSDAVFVPSFASSAPVYAAGGAMLESQLREGEWSPSAETEPSLWELFCSADDAAADGLALAFALHLGAIRGKAAPAWLWVQDSRSIHLSGRTCIHGLPAQLQSNLLHVAASRPVDALWAMEEGVRCRALSFVIGEIAGNPTALDFTATRRLVLASARSGVPLFLIRRGAERELSAARMRWQVSAGPSEPDAWDPRAPGSPTASAQLFRARAFRPGEFTLAHGVNGDERAGGKAAGDRLHLVSKPRDRAVEEGARAAG</sequence>
<dbReference type="RefSeq" id="WP_176268075.1">
    <property type="nucleotide sequence ID" value="NZ_JABWGV010000005.1"/>
</dbReference>
<feature type="compositionally biased region" description="Basic and acidic residues" evidence="1">
    <location>
        <begin position="224"/>
        <end position="257"/>
    </location>
</feature>
<dbReference type="EMBL" id="JABWGV010000005">
    <property type="protein sequence ID" value="NVD45764.1"/>
    <property type="molecule type" value="Genomic_DNA"/>
</dbReference>
<comment type="caution">
    <text evidence="2">The sequence shown here is derived from an EMBL/GenBank/DDBJ whole genome shotgun (WGS) entry which is preliminary data.</text>
</comment>
<accession>A0A850H1C0</accession>
<dbReference type="InterPro" id="IPR027417">
    <property type="entry name" value="P-loop_NTPase"/>
</dbReference>
<reference evidence="2 3" key="1">
    <citation type="submission" date="2020-06" db="EMBL/GenBank/DDBJ databases">
        <title>Altererythrobacter sp. HHU K3-1.</title>
        <authorList>
            <person name="Zhang D."/>
            <person name="Xue H."/>
        </authorList>
    </citation>
    <scope>NUCLEOTIDE SEQUENCE [LARGE SCALE GENOMIC DNA]</scope>
    <source>
        <strain evidence="2 3">HHU K3-1</strain>
    </source>
</reference>
<organism evidence="2 3">
    <name type="scientific">Qipengyuania atrilutea</name>
    <dbReference type="NCBI Taxonomy" id="2744473"/>
    <lineage>
        <taxon>Bacteria</taxon>
        <taxon>Pseudomonadati</taxon>
        <taxon>Pseudomonadota</taxon>
        <taxon>Alphaproteobacteria</taxon>
        <taxon>Sphingomonadales</taxon>
        <taxon>Erythrobacteraceae</taxon>
        <taxon>Qipengyuania</taxon>
    </lineage>
</organism>
<name>A0A850H1C0_9SPHN</name>